<dbReference type="AlphaFoldDB" id="A0AAE0L2X3"/>
<keyword evidence="4 11" id="KW-1133">Transmembrane helix</keyword>
<dbReference type="Gene3D" id="3.40.190.10">
    <property type="entry name" value="Periplasmic binding protein-like II"/>
    <property type="match status" value="1"/>
</dbReference>
<evidence type="ECO:0000256" key="6">
    <source>
        <dbReference type="ARBA" id="ARBA00023136"/>
    </source>
</evidence>
<keyword evidence="5" id="KW-0406">Ion transport</keyword>
<evidence type="ECO:0000313" key="14">
    <source>
        <dbReference type="Proteomes" id="UP001190700"/>
    </source>
</evidence>
<dbReference type="EMBL" id="LGRX02010528">
    <property type="protein sequence ID" value="KAK3270196.1"/>
    <property type="molecule type" value="Genomic_DNA"/>
</dbReference>
<proteinExistence type="predicted"/>
<keyword evidence="8" id="KW-0325">Glycoprotein</keyword>
<dbReference type="Pfam" id="PF00060">
    <property type="entry name" value="Lig_chan"/>
    <property type="match status" value="1"/>
</dbReference>
<sequence length="679" mass="76050">MSGYKAICGLLAVQITQIRGYLNSPACPCIDVRNLTTLDAHGCLQQDIYPDTCLPSNYGSSECTSWDADLLPECTVHDGTKEAIERCTFEWCFVDVKACNRSCHPSLIFTNEVEPEPLYFSYTTCGYVEPIRLLSSRELPRDTLRISYPGDDYYWLYTDENGLKEGVVIDMFVDVMRENFNLDYVEVPLLNRSLEQYPTSSYTACTHQVAIGETDLCIGNFWVTSERVSMTSFASPYHTFTFFVYVVTDDGEMSFSELMSRPFLPFSFAAWGLLVASFVLLSTVMFLLERELIEDKKASNQKLRATLQNIVTRIAVNSTPEPPEPPWGARISAVERRSQAVKYTEGEPSAVCEKFKRRNSEKELDLEGLDWGEDDEEDEDEEGGRFEWWMQVAKDFFSNLYLTLLTFTQTSSLEPKTRLGRFLLLFYGFFVLVIIATYTANLAAFLTTEAQKSAFSGLDEVIAAHASICAMSSIHSVLENRYPGIGKLLVPADDFTPFDGIDSGKCEVAITYEDEVEVATSGSAVHCNKGKAGDAILLVHGSIPVSQFLQFPTSTLIREYEESGVLKASVEKHKEEFLGSGDYCTMSEEEEETQKMGINELAGLFILLLIGMGISLTLATVQKVFRNVRAHWASRGAPQVNEVKLRWQNARSTALAAISRNKESERREAAVLPNLVSES</sequence>
<evidence type="ECO:0000256" key="8">
    <source>
        <dbReference type="ARBA" id="ARBA00023180"/>
    </source>
</evidence>
<evidence type="ECO:0000256" key="1">
    <source>
        <dbReference type="ARBA" id="ARBA00004141"/>
    </source>
</evidence>
<accession>A0AAE0L2X3</accession>
<keyword evidence="6 11" id="KW-0472">Membrane</keyword>
<dbReference type="SUPFAM" id="SSF53850">
    <property type="entry name" value="Periplasmic binding protein-like II"/>
    <property type="match status" value="1"/>
</dbReference>
<evidence type="ECO:0000256" key="3">
    <source>
        <dbReference type="ARBA" id="ARBA00022692"/>
    </source>
</evidence>
<keyword evidence="3 11" id="KW-0812">Transmembrane</keyword>
<feature type="transmembrane region" description="Helical" evidence="11">
    <location>
        <begin position="263"/>
        <end position="288"/>
    </location>
</feature>
<reference evidence="13 14" key="1">
    <citation type="journal article" date="2015" name="Genome Biol. Evol.">
        <title>Comparative Genomics of a Bacterivorous Green Alga Reveals Evolutionary Causalities and Consequences of Phago-Mixotrophic Mode of Nutrition.</title>
        <authorList>
            <person name="Burns J.A."/>
            <person name="Paasch A."/>
            <person name="Narechania A."/>
            <person name="Kim E."/>
        </authorList>
    </citation>
    <scope>NUCLEOTIDE SEQUENCE [LARGE SCALE GENOMIC DNA]</scope>
    <source>
        <strain evidence="13 14">PLY_AMNH</strain>
    </source>
</reference>
<dbReference type="PANTHER" id="PTHR18966">
    <property type="entry name" value="IONOTROPIC GLUTAMATE RECEPTOR"/>
    <property type="match status" value="1"/>
</dbReference>
<comment type="subcellular location">
    <subcellularLocation>
        <location evidence="1">Membrane</location>
        <topology evidence="1">Multi-pass membrane protein</topology>
    </subcellularLocation>
</comment>
<evidence type="ECO:0000256" key="4">
    <source>
        <dbReference type="ARBA" id="ARBA00022989"/>
    </source>
</evidence>
<evidence type="ECO:0000256" key="11">
    <source>
        <dbReference type="SAM" id="Phobius"/>
    </source>
</evidence>
<dbReference type="GO" id="GO:0015276">
    <property type="term" value="F:ligand-gated monoatomic ion channel activity"/>
    <property type="evidence" value="ECO:0007669"/>
    <property type="project" value="InterPro"/>
</dbReference>
<keyword evidence="10" id="KW-0407">Ion channel</keyword>
<name>A0AAE0L2X3_9CHLO</name>
<keyword evidence="9" id="KW-1071">Ligand-gated ion channel</keyword>
<evidence type="ECO:0000259" key="12">
    <source>
        <dbReference type="Pfam" id="PF00060"/>
    </source>
</evidence>
<feature type="transmembrane region" description="Helical" evidence="11">
    <location>
        <begin position="422"/>
        <end position="446"/>
    </location>
</feature>
<dbReference type="GO" id="GO:0016020">
    <property type="term" value="C:membrane"/>
    <property type="evidence" value="ECO:0007669"/>
    <property type="project" value="UniProtKB-SubCell"/>
</dbReference>
<evidence type="ECO:0000256" key="10">
    <source>
        <dbReference type="ARBA" id="ARBA00023303"/>
    </source>
</evidence>
<dbReference type="InterPro" id="IPR015683">
    <property type="entry name" value="Ionotropic_Glu_rcpt"/>
</dbReference>
<evidence type="ECO:0000256" key="5">
    <source>
        <dbReference type="ARBA" id="ARBA00023065"/>
    </source>
</evidence>
<keyword evidence="14" id="KW-1185">Reference proteome</keyword>
<comment type="caution">
    <text evidence="13">The sequence shown here is derived from an EMBL/GenBank/DDBJ whole genome shotgun (WGS) entry which is preliminary data.</text>
</comment>
<evidence type="ECO:0000256" key="7">
    <source>
        <dbReference type="ARBA" id="ARBA00023170"/>
    </source>
</evidence>
<organism evidence="13 14">
    <name type="scientific">Cymbomonas tetramitiformis</name>
    <dbReference type="NCBI Taxonomy" id="36881"/>
    <lineage>
        <taxon>Eukaryota</taxon>
        <taxon>Viridiplantae</taxon>
        <taxon>Chlorophyta</taxon>
        <taxon>Pyramimonadophyceae</taxon>
        <taxon>Pyramimonadales</taxon>
        <taxon>Pyramimonadaceae</taxon>
        <taxon>Cymbomonas</taxon>
    </lineage>
</organism>
<keyword evidence="7" id="KW-0675">Receptor</keyword>
<keyword evidence="2" id="KW-0813">Transport</keyword>
<evidence type="ECO:0000256" key="9">
    <source>
        <dbReference type="ARBA" id="ARBA00023286"/>
    </source>
</evidence>
<gene>
    <name evidence="13" type="ORF">CYMTET_21398</name>
</gene>
<feature type="domain" description="Ionotropic glutamate receptor C-terminal" evidence="12">
    <location>
        <begin position="396"/>
        <end position="612"/>
    </location>
</feature>
<protein>
    <recommendedName>
        <fullName evidence="12">Ionotropic glutamate receptor C-terminal domain-containing protein</fullName>
    </recommendedName>
</protein>
<dbReference type="Gene3D" id="1.10.287.70">
    <property type="match status" value="1"/>
</dbReference>
<dbReference type="InterPro" id="IPR001320">
    <property type="entry name" value="Iontro_rcpt_C"/>
</dbReference>
<evidence type="ECO:0000256" key="2">
    <source>
        <dbReference type="ARBA" id="ARBA00022448"/>
    </source>
</evidence>
<feature type="transmembrane region" description="Helical" evidence="11">
    <location>
        <begin position="601"/>
        <end position="621"/>
    </location>
</feature>
<evidence type="ECO:0000313" key="13">
    <source>
        <dbReference type="EMBL" id="KAK3270196.1"/>
    </source>
</evidence>
<dbReference type="Proteomes" id="UP001190700">
    <property type="component" value="Unassembled WGS sequence"/>
</dbReference>